<dbReference type="RefSeq" id="XP_003736968.2">
    <property type="nucleotide sequence ID" value="XM_003736920.3"/>
</dbReference>
<protein>
    <recommendedName>
        <fullName evidence="3">TIL domain-containing protein</fullName>
    </recommendedName>
</protein>
<keyword evidence="2" id="KW-1015">Disulfide bond</keyword>
<evidence type="ECO:0000259" key="3">
    <source>
        <dbReference type="Pfam" id="PF01826"/>
    </source>
</evidence>
<name>A0A6I8V6B0_DROPS</name>
<dbReference type="InterPro" id="IPR036084">
    <property type="entry name" value="Ser_inhib-like_sf"/>
</dbReference>
<evidence type="ECO:0000256" key="1">
    <source>
        <dbReference type="ARBA" id="ARBA00022690"/>
    </source>
</evidence>
<dbReference type="GO" id="GO:0030414">
    <property type="term" value="F:peptidase inhibitor activity"/>
    <property type="evidence" value="ECO:0007669"/>
    <property type="project" value="UniProtKB-KW"/>
</dbReference>
<dbReference type="PANTHER" id="PTHR23259:SF70">
    <property type="entry name" value="ACCESSORY GLAND PROTEIN ACP62F-RELATED"/>
    <property type="match status" value="1"/>
</dbReference>
<evidence type="ECO:0000313" key="4">
    <source>
        <dbReference type="Proteomes" id="UP000001819"/>
    </source>
</evidence>
<dbReference type="InterPro" id="IPR002919">
    <property type="entry name" value="TIL_dom"/>
</dbReference>
<evidence type="ECO:0000256" key="2">
    <source>
        <dbReference type="ARBA" id="ARBA00023157"/>
    </source>
</evidence>
<dbReference type="InParanoid" id="A0A6I8V6B0"/>
<dbReference type="GeneID" id="4805678"/>
<dbReference type="Pfam" id="PF01826">
    <property type="entry name" value="TIL"/>
    <property type="match status" value="1"/>
</dbReference>
<gene>
    <name evidence="5" type="primary">LOC4805678</name>
</gene>
<keyword evidence="4" id="KW-1185">Reference proteome</keyword>
<proteinExistence type="predicted"/>
<dbReference type="KEGG" id="dpo:4805678"/>
<accession>A0A6I8V6B0</accession>
<dbReference type="SUPFAM" id="SSF57567">
    <property type="entry name" value="Serine protease inhibitors"/>
    <property type="match status" value="1"/>
</dbReference>
<dbReference type="CDD" id="cd19941">
    <property type="entry name" value="TIL"/>
    <property type="match status" value="1"/>
</dbReference>
<dbReference type="AlphaFoldDB" id="A0A6I8V6B0"/>
<dbReference type="InterPro" id="IPR051368">
    <property type="entry name" value="SerProtInhib-TIL_Domain"/>
</dbReference>
<dbReference type="Proteomes" id="UP000001819">
    <property type="component" value="Chromosome 3"/>
</dbReference>
<evidence type="ECO:0000313" key="5">
    <source>
        <dbReference type="RefSeq" id="XP_003736968.2"/>
    </source>
</evidence>
<dbReference type="Gene3D" id="2.10.25.10">
    <property type="entry name" value="Laminin"/>
    <property type="match status" value="1"/>
</dbReference>
<sequence length="140" mass="15764">MNRMVGRLYGTTAFRQIGFQLVTKRRMIRLSLFLLLPALVVVMEMSDVLVHDAIPDPDRDKYIWNPFPGFCGPNATMVRCGGVCPETCLFKSLSCPTHCGVPCQCKPGYVFEVSLLLCILRSDCSPHNKQQKVASHRVFQ</sequence>
<keyword evidence="1" id="KW-0646">Protease inhibitor</keyword>
<dbReference type="FunCoup" id="A0A6I8V6B0">
    <property type="interactions" value="2"/>
</dbReference>
<reference evidence="4" key="1">
    <citation type="submission" date="2024-06" db="UniProtKB">
        <authorList>
            <consortium name="RefSeq"/>
        </authorList>
    </citation>
    <scope>NUCLEOTIDE SEQUENCE [LARGE SCALE GENOMIC DNA]</scope>
    <source>
        <strain evidence="4">MV2-25</strain>
    </source>
</reference>
<dbReference type="Bgee" id="FBgn0078773">
    <property type="expression patterns" value="Expressed in male reproductive system and 2 other cell types or tissues"/>
</dbReference>
<organism evidence="4 5">
    <name type="scientific">Drosophila pseudoobscura pseudoobscura</name>
    <name type="common">Fruit fly</name>
    <dbReference type="NCBI Taxonomy" id="46245"/>
    <lineage>
        <taxon>Eukaryota</taxon>
        <taxon>Metazoa</taxon>
        <taxon>Ecdysozoa</taxon>
        <taxon>Arthropoda</taxon>
        <taxon>Hexapoda</taxon>
        <taxon>Insecta</taxon>
        <taxon>Pterygota</taxon>
        <taxon>Neoptera</taxon>
        <taxon>Endopterygota</taxon>
        <taxon>Diptera</taxon>
        <taxon>Brachycera</taxon>
        <taxon>Muscomorpha</taxon>
        <taxon>Ephydroidea</taxon>
        <taxon>Drosophilidae</taxon>
        <taxon>Drosophila</taxon>
        <taxon>Sophophora</taxon>
    </lineage>
</organism>
<reference evidence="5" key="2">
    <citation type="submission" date="2025-08" db="UniProtKB">
        <authorList>
            <consortium name="RefSeq"/>
        </authorList>
    </citation>
    <scope>IDENTIFICATION</scope>
    <source>
        <strain evidence="5">MV-25-SWS-2005</strain>
        <tissue evidence="5">Whole body</tissue>
    </source>
</reference>
<dbReference type="PANTHER" id="PTHR23259">
    <property type="entry name" value="RIDDLE"/>
    <property type="match status" value="1"/>
</dbReference>
<feature type="domain" description="TIL" evidence="3">
    <location>
        <begin position="71"/>
        <end position="124"/>
    </location>
</feature>